<reference evidence="1 2" key="1">
    <citation type="submission" date="2021-06" db="EMBL/GenBank/DDBJ databases">
        <authorList>
            <person name="Palmer J.M."/>
        </authorList>
    </citation>
    <scope>NUCLEOTIDE SEQUENCE [LARGE SCALE GENOMIC DNA]</scope>
    <source>
        <strain evidence="1 2">GA_2019</strain>
        <tissue evidence="1">Muscle</tissue>
    </source>
</reference>
<evidence type="ECO:0000313" key="2">
    <source>
        <dbReference type="Proteomes" id="UP001476798"/>
    </source>
</evidence>
<gene>
    <name evidence="1" type="ORF">GOODEAATRI_029593</name>
</gene>
<name>A0ABV0PSR9_9TELE</name>
<feature type="non-terminal residue" evidence="1">
    <location>
        <position position="1"/>
    </location>
</feature>
<keyword evidence="2" id="KW-1185">Reference proteome</keyword>
<accession>A0ABV0PSR9</accession>
<protein>
    <submittedName>
        <fullName evidence="1">Uncharacterized protein</fullName>
    </submittedName>
</protein>
<sequence>NLWAAGCCHGKNSFWSVSDSFIADWKQGPNSVSKLMGLSSISFLRSSGIEKKRRSQMICQTSMQLEHTAQAAQRFRMVSGNEGQAAVKPACSSWLKYQGEAWWYRWKTSISETPHFSHCRIGGNMGAFNLPGSAGDTDRYAMTAGK</sequence>
<proteinExistence type="predicted"/>
<dbReference type="EMBL" id="JAHRIO010084385">
    <property type="protein sequence ID" value="MEQ2186535.1"/>
    <property type="molecule type" value="Genomic_DNA"/>
</dbReference>
<evidence type="ECO:0000313" key="1">
    <source>
        <dbReference type="EMBL" id="MEQ2186535.1"/>
    </source>
</evidence>
<comment type="caution">
    <text evidence="1">The sequence shown here is derived from an EMBL/GenBank/DDBJ whole genome shotgun (WGS) entry which is preliminary data.</text>
</comment>
<organism evidence="1 2">
    <name type="scientific">Goodea atripinnis</name>
    <dbReference type="NCBI Taxonomy" id="208336"/>
    <lineage>
        <taxon>Eukaryota</taxon>
        <taxon>Metazoa</taxon>
        <taxon>Chordata</taxon>
        <taxon>Craniata</taxon>
        <taxon>Vertebrata</taxon>
        <taxon>Euteleostomi</taxon>
        <taxon>Actinopterygii</taxon>
        <taxon>Neopterygii</taxon>
        <taxon>Teleostei</taxon>
        <taxon>Neoteleostei</taxon>
        <taxon>Acanthomorphata</taxon>
        <taxon>Ovalentaria</taxon>
        <taxon>Atherinomorphae</taxon>
        <taxon>Cyprinodontiformes</taxon>
        <taxon>Goodeidae</taxon>
        <taxon>Goodea</taxon>
    </lineage>
</organism>
<dbReference type="Proteomes" id="UP001476798">
    <property type="component" value="Unassembled WGS sequence"/>
</dbReference>